<evidence type="ECO:0000313" key="3">
    <source>
        <dbReference type="Proteomes" id="UP001290455"/>
    </source>
</evidence>
<feature type="domain" description="Aminoglycoside phosphotransferase" evidence="1">
    <location>
        <begin position="20"/>
        <end position="210"/>
    </location>
</feature>
<dbReference type="InterPro" id="IPR011009">
    <property type="entry name" value="Kinase-like_dom_sf"/>
</dbReference>
<organism evidence="2 3">
    <name type="scientific">Robertmurraya mangrovi</name>
    <dbReference type="NCBI Taxonomy" id="3098077"/>
    <lineage>
        <taxon>Bacteria</taxon>
        <taxon>Bacillati</taxon>
        <taxon>Bacillota</taxon>
        <taxon>Bacilli</taxon>
        <taxon>Bacillales</taxon>
        <taxon>Bacillaceae</taxon>
        <taxon>Robertmurraya</taxon>
    </lineage>
</organism>
<comment type="caution">
    <text evidence="2">The sequence shown here is derived from an EMBL/GenBank/DDBJ whole genome shotgun (WGS) entry which is preliminary data.</text>
</comment>
<accession>A0ABU5J2H1</accession>
<dbReference type="InterPro" id="IPR002575">
    <property type="entry name" value="Aminoglycoside_PTrfase"/>
</dbReference>
<dbReference type="InterPro" id="IPR051678">
    <property type="entry name" value="AGP_Transferase"/>
</dbReference>
<dbReference type="Gene3D" id="3.90.1200.10">
    <property type="match status" value="1"/>
</dbReference>
<protein>
    <submittedName>
        <fullName evidence="2">Phosphotransferase</fullName>
    </submittedName>
</protein>
<proteinExistence type="predicted"/>
<reference evidence="2 3" key="1">
    <citation type="submission" date="2023-11" db="EMBL/GenBank/DDBJ databases">
        <title>Bacillus jintuensis, isolated from a mudflat on the Beibu Gulf coast.</title>
        <authorList>
            <person name="Li M."/>
        </authorList>
    </citation>
    <scope>NUCLEOTIDE SEQUENCE [LARGE SCALE GENOMIC DNA]</scope>
    <source>
        <strain evidence="2 3">31A1R</strain>
    </source>
</reference>
<dbReference type="Pfam" id="PF01636">
    <property type="entry name" value="APH"/>
    <property type="match status" value="1"/>
</dbReference>
<evidence type="ECO:0000313" key="2">
    <source>
        <dbReference type="EMBL" id="MDZ5473613.1"/>
    </source>
</evidence>
<dbReference type="Proteomes" id="UP001290455">
    <property type="component" value="Unassembled WGS sequence"/>
</dbReference>
<evidence type="ECO:0000259" key="1">
    <source>
        <dbReference type="Pfam" id="PF01636"/>
    </source>
</evidence>
<dbReference type="SUPFAM" id="SSF56112">
    <property type="entry name" value="Protein kinase-like (PK-like)"/>
    <property type="match status" value="1"/>
</dbReference>
<keyword evidence="3" id="KW-1185">Reference proteome</keyword>
<dbReference type="RefSeq" id="WP_322447909.1">
    <property type="nucleotide sequence ID" value="NZ_JAXOFX010000015.1"/>
</dbReference>
<dbReference type="PANTHER" id="PTHR21310">
    <property type="entry name" value="AMINOGLYCOSIDE PHOSPHOTRANSFERASE-RELATED-RELATED"/>
    <property type="match status" value="1"/>
</dbReference>
<name>A0ABU5J2H1_9BACI</name>
<dbReference type="EMBL" id="JAXOFX010000015">
    <property type="protein sequence ID" value="MDZ5473613.1"/>
    <property type="molecule type" value="Genomic_DNA"/>
</dbReference>
<sequence length="284" mass="32874">MNPLIIKELTSRYGSFTSVRLTGGYTNETFLLEGIEPLRVAKVVSKNNSDFTNETRCLQRLEDTNITPKFYDLIECSNECISVMQYRKGTNGQVLLDQGEVELVTNLYQTLGEVLAGDIHTIKYSGGLGIKESNEQSLNLNLNFVPAELIEQSQKILSKIYDDKNEWVLTHGDFGIHNVLFSKEDGLTVLDWEWAEWGNPLNDISWVFWFTHLHYPDHAPELCEVFLKHYLEVSTISLDLSLLRAYSVYKVWKVLQKVESAPFEVQNEWVRRLEWTLKSKIFKR</sequence>
<gene>
    <name evidence="2" type="ORF">SM124_18005</name>
</gene>